<evidence type="ECO:0000256" key="5">
    <source>
        <dbReference type="PROSITE-ProRule" id="PRU00169"/>
    </source>
</evidence>
<dbReference type="PANTHER" id="PTHR45339">
    <property type="entry name" value="HYBRID SIGNAL TRANSDUCTION HISTIDINE KINASE J"/>
    <property type="match status" value="1"/>
</dbReference>
<dbReference type="Pfam" id="PF02518">
    <property type="entry name" value="HATPase_c"/>
    <property type="match status" value="1"/>
</dbReference>
<dbReference type="SUPFAM" id="SSF55874">
    <property type="entry name" value="ATPase domain of HSP90 chaperone/DNA topoisomerase II/histidine kinase"/>
    <property type="match status" value="1"/>
</dbReference>
<dbReference type="InterPro" id="IPR004358">
    <property type="entry name" value="Sig_transdc_His_kin-like_C"/>
</dbReference>
<dbReference type="InterPro" id="IPR011006">
    <property type="entry name" value="CheY-like_superfamily"/>
</dbReference>
<feature type="domain" description="Histidine kinase" evidence="8">
    <location>
        <begin position="196"/>
        <end position="417"/>
    </location>
</feature>
<evidence type="ECO:0000256" key="4">
    <source>
        <dbReference type="ARBA" id="ARBA00023012"/>
    </source>
</evidence>
<dbReference type="SMART" id="SM00448">
    <property type="entry name" value="REC"/>
    <property type="match status" value="1"/>
</dbReference>
<dbReference type="EMBL" id="BAABGA010000008">
    <property type="protein sequence ID" value="GAA4445691.1"/>
    <property type="molecule type" value="Genomic_DNA"/>
</dbReference>
<dbReference type="Gene3D" id="1.10.287.130">
    <property type="match status" value="1"/>
</dbReference>
<feature type="transmembrane region" description="Helical" evidence="7">
    <location>
        <begin position="66"/>
        <end position="83"/>
    </location>
</feature>
<dbReference type="Proteomes" id="UP001500840">
    <property type="component" value="Unassembled WGS sequence"/>
</dbReference>
<dbReference type="Gene3D" id="3.40.50.2300">
    <property type="match status" value="1"/>
</dbReference>
<feature type="compositionally biased region" description="Basic and acidic residues" evidence="6">
    <location>
        <begin position="420"/>
        <end position="431"/>
    </location>
</feature>
<dbReference type="InterPro" id="IPR001789">
    <property type="entry name" value="Sig_transdc_resp-reg_receiver"/>
</dbReference>
<keyword evidence="7" id="KW-0472">Membrane</keyword>
<dbReference type="CDD" id="cd00082">
    <property type="entry name" value="HisKA"/>
    <property type="match status" value="1"/>
</dbReference>
<keyword evidence="4" id="KW-0902">Two-component regulatory system</keyword>
<dbReference type="SUPFAM" id="SSF47384">
    <property type="entry name" value="Homodimeric domain of signal transducing histidine kinase"/>
    <property type="match status" value="1"/>
</dbReference>
<sequence>MFAVLMVLQWAVAIAVASWYSPSTWNGADRSIHPHMIIAIIGGGLLASLPVAMALLLPGRSITRNVIAVSQVLFSSLLIHLSGGRIEMHFHIFGSFAFLASYRDWKVLVAPTLIVVADHMVRGIWWPESVFGIATASHWIWIEHTIWLLFEELVLLITIRQSVAEMRSLAVHTIQLEAATQTAEDANKAKSEFLASMSHELRTPLNGVIGMTELLSESELDDRQRRFVDACQSSGKALLKLISDILDFSKIEAGHMVLEERAFDLRLLLDDVVLCMPLQLDEKRIKLSCHFQQLPTLQIIGDSHRLRQVLLNLLGNAVKFTEHGEIRFYVHPQRLNSDEVTLLFSIEDTGIGIPPDRLGSLFQSFSQVDNSISRKYGGTGLGLSISKSIVENMNGVIGVESREGVGSRFWFTATFRRAHDNREPHPKDPSKRASTKSKTSQLDSAHISFDVTASPVAQILLADDNPSNQQLAKEIVIGCGWQCDVVDNGIDALRALDSKHYDVVLMDCQMPLLDGFMTTKEIHKRIAEGRIGSRPAIVALTGNAIQGDRQRCLDAGMDDYVSKPFDLTQLRKTVSRLLVAQHC</sequence>
<evidence type="ECO:0000256" key="1">
    <source>
        <dbReference type="ARBA" id="ARBA00000085"/>
    </source>
</evidence>
<dbReference type="Pfam" id="PF00512">
    <property type="entry name" value="HisKA"/>
    <property type="match status" value="1"/>
</dbReference>
<comment type="catalytic activity">
    <reaction evidence="1">
        <text>ATP + protein L-histidine = ADP + protein N-phospho-L-histidine.</text>
        <dbReference type="EC" id="2.7.13.3"/>
    </reaction>
</comment>
<keyword evidence="3 5" id="KW-0597">Phosphoprotein</keyword>
<dbReference type="PANTHER" id="PTHR45339:SF1">
    <property type="entry name" value="HYBRID SIGNAL TRANSDUCTION HISTIDINE KINASE J"/>
    <property type="match status" value="1"/>
</dbReference>
<dbReference type="Pfam" id="PF00072">
    <property type="entry name" value="Response_reg"/>
    <property type="match status" value="1"/>
</dbReference>
<accession>A0ABP8M9A0</accession>
<gene>
    <name evidence="10" type="ORF">GCM10023156_05610</name>
</gene>
<evidence type="ECO:0000259" key="8">
    <source>
        <dbReference type="PROSITE" id="PS50109"/>
    </source>
</evidence>
<name>A0ABP8M9A0_9BACT</name>
<dbReference type="PRINTS" id="PR00344">
    <property type="entry name" value="BCTRLSENSOR"/>
</dbReference>
<dbReference type="SMART" id="SM00388">
    <property type="entry name" value="HisKA"/>
    <property type="match status" value="1"/>
</dbReference>
<evidence type="ECO:0000313" key="11">
    <source>
        <dbReference type="Proteomes" id="UP001500840"/>
    </source>
</evidence>
<evidence type="ECO:0000256" key="2">
    <source>
        <dbReference type="ARBA" id="ARBA00012438"/>
    </source>
</evidence>
<dbReference type="EC" id="2.7.13.3" evidence="2"/>
<evidence type="ECO:0000256" key="6">
    <source>
        <dbReference type="SAM" id="MobiDB-lite"/>
    </source>
</evidence>
<feature type="region of interest" description="Disordered" evidence="6">
    <location>
        <begin position="420"/>
        <end position="441"/>
    </location>
</feature>
<dbReference type="InterPro" id="IPR003661">
    <property type="entry name" value="HisK_dim/P_dom"/>
</dbReference>
<dbReference type="InterPro" id="IPR036097">
    <property type="entry name" value="HisK_dim/P_sf"/>
</dbReference>
<feature type="modified residue" description="4-aspartylphosphate" evidence="5">
    <location>
        <position position="507"/>
    </location>
</feature>
<keyword evidence="7" id="KW-0812">Transmembrane</keyword>
<organism evidence="10 11">
    <name type="scientific">Novipirellula rosea</name>
    <dbReference type="NCBI Taxonomy" id="1031540"/>
    <lineage>
        <taxon>Bacteria</taxon>
        <taxon>Pseudomonadati</taxon>
        <taxon>Planctomycetota</taxon>
        <taxon>Planctomycetia</taxon>
        <taxon>Pirellulales</taxon>
        <taxon>Pirellulaceae</taxon>
        <taxon>Novipirellula</taxon>
    </lineage>
</organism>
<keyword evidence="11" id="KW-1185">Reference proteome</keyword>
<dbReference type="CDD" id="cd17546">
    <property type="entry name" value="REC_hyHK_CKI1_RcsC-like"/>
    <property type="match status" value="1"/>
</dbReference>
<keyword evidence="7" id="KW-1133">Transmembrane helix</keyword>
<evidence type="ECO:0000256" key="3">
    <source>
        <dbReference type="ARBA" id="ARBA00022553"/>
    </source>
</evidence>
<dbReference type="CDD" id="cd16922">
    <property type="entry name" value="HATPase_EvgS-ArcB-TorS-like"/>
    <property type="match status" value="1"/>
</dbReference>
<dbReference type="PROSITE" id="PS50110">
    <property type="entry name" value="RESPONSE_REGULATORY"/>
    <property type="match status" value="1"/>
</dbReference>
<dbReference type="PROSITE" id="PS50109">
    <property type="entry name" value="HIS_KIN"/>
    <property type="match status" value="1"/>
</dbReference>
<dbReference type="InterPro" id="IPR036890">
    <property type="entry name" value="HATPase_C_sf"/>
</dbReference>
<evidence type="ECO:0000259" key="9">
    <source>
        <dbReference type="PROSITE" id="PS50110"/>
    </source>
</evidence>
<comment type="caution">
    <text evidence="10">The sequence shown here is derived from an EMBL/GenBank/DDBJ whole genome shotgun (WGS) entry which is preliminary data.</text>
</comment>
<proteinExistence type="predicted"/>
<dbReference type="Gene3D" id="3.30.565.10">
    <property type="entry name" value="Histidine kinase-like ATPase, C-terminal domain"/>
    <property type="match status" value="1"/>
</dbReference>
<dbReference type="InterPro" id="IPR005467">
    <property type="entry name" value="His_kinase_dom"/>
</dbReference>
<feature type="domain" description="Response regulatory" evidence="9">
    <location>
        <begin position="458"/>
        <end position="578"/>
    </location>
</feature>
<protein>
    <recommendedName>
        <fullName evidence="2">histidine kinase</fullName>
        <ecNumber evidence="2">2.7.13.3</ecNumber>
    </recommendedName>
</protein>
<dbReference type="InterPro" id="IPR003594">
    <property type="entry name" value="HATPase_dom"/>
</dbReference>
<feature type="transmembrane region" description="Helical" evidence="7">
    <location>
        <begin position="36"/>
        <end position="57"/>
    </location>
</feature>
<dbReference type="SMART" id="SM00387">
    <property type="entry name" value="HATPase_c"/>
    <property type="match status" value="1"/>
</dbReference>
<reference evidence="11" key="1">
    <citation type="journal article" date="2019" name="Int. J. Syst. Evol. Microbiol.">
        <title>The Global Catalogue of Microorganisms (GCM) 10K type strain sequencing project: providing services to taxonomists for standard genome sequencing and annotation.</title>
        <authorList>
            <consortium name="The Broad Institute Genomics Platform"/>
            <consortium name="The Broad Institute Genome Sequencing Center for Infectious Disease"/>
            <person name="Wu L."/>
            <person name="Ma J."/>
        </authorList>
    </citation>
    <scope>NUCLEOTIDE SEQUENCE [LARGE SCALE GENOMIC DNA]</scope>
    <source>
        <strain evidence="11">JCM 17759</strain>
    </source>
</reference>
<evidence type="ECO:0000313" key="10">
    <source>
        <dbReference type="EMBL" id="GAA4445691.1"/>
    </source>
</evidence>
<evidence type="ECO:0000256" key="7">
    <source>
        <dbReference type="SAM" id="Phobius"/>
    </source>
</evidence>
<dbReference type="SUPFAM" id="SSF52172">
    <property type="entry name" value="CheY-like"/>
    <property type="match status" value="1"/>
</dbReference>